<dbReference type="Gene3D" id="1.10.1660.10">
    <property type="match status" value="1"/>
</dbReference>
<evidence type="ECO:0000256" key="3">
    <source>
        <dbReference type="ARBA" id="ARBA00023125"/>
    </source>
</evidence>
<dbReference type="GO" id="GO:0003700">
    <property type="term" value="F:DNA-binding transcription factor activity"/>
    <property type="evidence" value="ECO:0007669"/>
    <property type="project" value="InterPro"/>
</dbReference>
<accession>A0A5K7ZZE1</accession>
<keyword evidence="1" id="KW-0678">Repressor</keyword>
<gene>
    <name evidence="6" type="ORF">DSCO28_61790</name>
</gene>
<dbReference type="AlphaFoldDB" id="A0A5K7ZZE1"/>
<dbReference type="InterPro" id="IPR000551">
    <property type="entry name" value="MerR-type_HTH_dom"/>
</dbReference>
<organism evidence="6 7">
    <name type="scientific">Desulfosarcina ovata subsp. sediminis</name>
    <dbReference type="NCBI Taxonomy" id="885957"/>
    <lineage>
        <taxon>Bacteria</taxon>
        <taxon>Pseudomonadati</taxon>
        <taxon>Thermodesulfobacteriota</taxon>
        <taxon>Desulfobacteria</taxon>
        <taxon>Desulfobacterales</taxon>
        <taxon>Desulfosarcinaceae</taxon>
        <taxon>Desulfosarcina</taxon>
    </lineage>
</organism>
<dbReference type="PANTHER" id="PTHR30204:SF69">
    <property type="entry name" value="MERR-FAMILY TRANSCRIPTIONAL REGULATOR"/>
    <property type="match status" value="1"/>
</dbReference>
<dbReference type="RefSeq" id="WP_155313365.1">
    <property type="nucleotide sequence ID" value="NZ_AP021876.1"/>
</dbReference>
<protein>
    <recommendedName>
        <fullName evidence="5">HTH merR-type domain-containing protein</fullName>
    </recommendedName>
</protein>
<evidence type="ECO:0000313" key="7">
    <source>
        <dbReference type="Proteomes" id="UP000425960"/>
    </source>
</evidence>
<evidence type="ECO:0000256" key="2">
    <source>
        <dbReference type="ARBA" id="ARBA00023015"/>
    </source>
</evidence>
<keyword evidence="3" id="KW-0238">DNA-binding</keyword>
<dbReference type="KEGG" id="dov:DSCO28_61790"/>
<dbReference type="PANTHER" id="PTHR30204">
    <property type="entry name" value="REDOX-CYCLING DRUG-SENSING TRANSCRIPTIONAL ACTIVATOR SOXR"/>
    <property type="match status" value="1"/>
</dbReference>
<dbReference type="InterPro" id="IPR047057">
    <property type="entry name" value="MerR_fam"/>
</dbReference>
<evidence type="ECO:0000256" key="4">
    <source>
        <dbReference type="ARBA" id="ARBA00023163"/>
    </source>
</evidence>
<reference evidence="6 7" key="1">
    <citation type="submission" date="2019-11" db="EMBL/GenBank/DDBJ databases">
        <title>Comparative genomics of hydrocarbon-degrading Desulfosarcina strains.</title>
        <authorList>
            <person name="Watanabe M."/>
            <person name="Kojima H."/>
            <person name="Fukui M."/>
        </authorList>
    </citation>
    <scope>NUCLEOTIDE SEQUENCE [LARGE SCALE GENOMIC DNA]</scope>
    <source>
        <strain evidence="6 7">28bB2T</strain>
    </source>
</reference>
<evidence type="ECO:0000313" key="6">
    <source>
        <dbReference type="EMBL" id="BBO85613.1"/>
    </source>
</evidence>
<keyword evidence="2" id="KW-0805">Transcription regulation</keyword>
<dbReference type="Pfam" id="PF13411">
    <property type="entry name" value="MerR_1"/>
    <property type="match status" value="1"/>
</dbReference>
<dbReference type="PROSITE" id="PS50937">
    <property type="entry name" value="HTH_MERR_2"/>
    <property type="match status" value="1"/>
</dbReference>
<keyword evidence="4" id="KW-0804">Transcription</keyword>
<dbReference type="EMBL" id="AP021876">
    <property type="protein sequence ID" value="BBO85613.1"/>
    <property type="molecule type" value="Genomic_DNA"/>
</dbReference>
<dbReference type="Proteomes" id="UP000425960">
    <property type="component" value="Chromosome"/>
</dbReference>
<dbReference type="SUPFAM" id="SSF46955">
    <property type="entry name" value="Putative DNA-binding domain"/>
    <property type="match status" value="1"/>
</dbReference>
<name>A0A5K7ZZE1_9BACT</name>
<sequence>MDPDNKPEVTYLINDVSKRVGLSQKRIREYETNGFIRPIREPKTNNRRYTEADIRQIQRVKVLIHEHGFTVSCLKYFLSAAPCWVIFECGQKEICPTYGSVRLPCYEMIEKTGVPDRVNKCRQCPIYLNRDQRITALLEKP</sequence>
<evidence type="ECO:0000259" key="5">
    <source>
        <dbReference type="PROSITE" id="PS50937"/>
    </source>
</evidence>
<dbReference type="SMART" id="SM00422">
    <property type="entry name" value="HTH_MERR"/>
    <property type="match status" value="1"/>
</dbReference>
<dbReference type="GO" id="GO:0003677">
    <property type="term" value="F:DNA binding"/>
    <property type="evidence" value="ECO:0007669"/>
    <property type="project" value="UniProtKB-KW"/>
</dbReference>
<dbReference type="InterPro" id="IPR009061">
    <property type="entry name" value="DNA-bd_dom_put_sf"/>
</dbReference>
<proteinExistence type="predicted"/>
<feature type="domain" description="HTH merR-type" evidence="5">
    <location>
        <begin position="10"/>
        <end position="80"/>
    </location>
</feature>
<evidence type="ECO:0000256" key="1">
    <source>
        <dbReference type="ARBA" id="ARBA00022491"/>
    </source>
</evidence>